<dbReference type="RefSeq" id="WP_148450040.1">
    <property type="nucleotide sequence ID" value="NZ_BORZ01000002.1"/>
</dbReference>
<dbReference type="EMBL" id="VSDO01000001">
    <property type="protein sequence ID" value="TYA14459.1"/>
    <property type="molecule type" value="Genomic_DNA"/>
</dbReference>
<keyword evidence="2" id="KW-1185">Reference proteome</keyword>
<dbReference type="AlphaFoldDB" id="A0A5D0CWU1"/>
<sequence length="140" mass="15714">MTGKLEEDIRFTAESFTRNFADRGNFDFSIESLQPLDELLDEAGDFDLGEEQLDSISSMAGCYVFEVARRNFGGVYVWSPDRQQPVLVTGEPDFSVSLLAFDKVRGRIQNGAEDNIPFYFSGYVQAVEKGRSTGYRATIL</sequence>
<dbReference type="Proteomes" id="UP000325218">
    <property type="component" value="Unassembled WGS sequence"/>
</dbReference>
<proteinExistence type="predicted"/>
<protein>
    <submittedName>
        <fullName evidence="1">Uncharacterized protein</fullName>
    </submittedName>
</protein>
<organism evidence="1 2">
    <name type="scientific">Paenibacillus faecis</name>
    <dbReference type="NCBI Taxonomy" id="862114"/>
    <lineage>
        <taxon>Bacteria</taxon>
        <taxon>Bacillati</taxon>
        <taxon>Bacillota</taxon>
        <taxon>Bacilli</taxon>
        <taxon>Bacillales</taxon>
        <taxon>Paenibacillaceae</taxon>
        <taxon>Paenibacillus</taxon>
    </lineage>
</organism>
<evidence type="ECO:0000313" key="2">
    <source>
        <dbReference type="Proteomes" id="UP000325218"/>
    </source>
</evidence>
<reference evidence="1 2" key="1">
    <citation type="submission" date="2019-08" db="EMBL/GenBank/DDBJ databases">
        <title>Genome sequencing of Paenibacillus faecis DSM 23593(T).</title>
        <authorList>
            <person name="Kook J.-K."/>
            <person name="Park S.-N."/>
            <person name="Lim Y.K."/>
        </authorList>
    </citation>
    <scope>NUCLEOTIDE SEQUENCE [LARGE SCALE GENOMIC DNA]</scope>
    <source>
        <strain evidence="1 2">DSM 23593</strain>
    </source>
</reference>
<comment type="caution">
    <text evidence="1">The sequence shown here is derived from an EMBL/GenBank/DDBJ whole genome shotgun (WGS) entry which is preliminary data.</text>
</comment>
<evidence type="ECO:0000313" key="1">
    <source>
        <dbReference type="EMBL" id="TYA14459.1"/>
    </source>
</evidence>
<dbReference type="OrthoDB" id="8850210at2"/>
<gene>
    <name evidence="1" type="ORF">FRY98_01870</name>
</gene>
<name>A0A5D0CWU1_9BACL</name>
<accession>A0A5D0CWU1</accession>